<dbReference type="NCBIfam" id="NF005754">
    <property type="entry name" value="PRK07578.1"/>
    <property type="match status" value="1"/>
</dbReference>
<keyword evidence="4" id="KW-1185">Reference proteome</keyword>
<accession>A0A8J7FP39</accession>
<gene>
    <name evidence="3" type="ORF">INR99_00970</name>
</gene>
<organism evidence="3 4">
    <name type="scientific">Chitinilyticum piscinae</name>
    <dbReference type="NCBI Taxonomy" id="2866724"/>
    <lineage>
        <taxon>Bacteria</taxon>
        <taxon>Pseudomonadati</taxon>
        <taxon>Pseudomonadota</taxon>
        <taxon>Betaproteobacteria</taxon>
        <taxon>Neisseriales</taxon>
        <taxon>Chitinibacteraceae</taxon>
        <taxon>Chitinilyticum</taxon>
    </lineage>
</organism>
<dbReference type="CDD" id="cd11731">
    <property type="entry name" value="Lin1944_like_SDR_c"/>
    <property type="match status" value="1"/>
</dbReference>
<dbReference type="GO" id="GO:0016491">
    <property type="term" value="F:oxidoreductase activity"/>
    <property type="evidence" value="ECO:0007669"/>
    <property type="project" value="UniProtKB-KW"/>
</dbReference>
<dbReference type="EMBL" id="JADFUA010000001">
    <property type="protein sequence ID" value="MBE9607911.1"/>
    <property type="molecule type" value="Genomic_DNA"/>
</dbReference>
<protein>
    <submittedName>
        <fullName evidence="3">Short chain dehydrogenase</fullName>
    </submittedName>
</protein>
<evidence type="ECO:0000256" key="2">
    <source>
        <dbReference type="ARBA" id="ARBA00023002"/>
    </source>
</evidence>
<dbReference type="Proteomes" id="UP000604481">
    <property type="component" value="Unassembled WGS sequence"/>
</dbReference>
<evidence type="ECO:0000313" key="3">
    <source>
        <dbReference type="EMBL" id="MBE9607911.1"/>
    </source>
</evidence>
<sequence>MDILLIGASGTIGKAVAHELGQRHRIISAGRSSGDEHVDLRDLASVTALFERVGPVDAVIATAGNVHFGALAEFTPEHYAIGLNDKLMGQVNLVLAGQKVVRDGGSFTLTSGILSDDPIRYGSSASMVNAALEGFARGAAIELARGLRINVVSPTVLSESLAGYGPYFRGFESVPAARVALAYSKSVEGLQTGQIYRVG</sequence>
<dbReference type="RefSeq" id="WP_194114420.1">
    <property type="nucleotide sequence ID" value="NZ_JADFUA010000001.1"/>
</dbReference>
<dbReference type="PANTHER" id="PTHR43477:SF1">
    <property type="entry name" value="DIHYDROANTICAPSIN 7-DEHYDROGENASE"/>
    <property type="match status" value="1"/>
</dbReference>
<dbReference type="Gene3D" id="3.40.50.720">
    <property type="entry name" value="NAD(P)-binding Rossmann-like Domain"/>
    <property type="match status" value="1"/>
</dbReference>
<comment type="similarity">
    <text evidence="1">Belongs to the short-chain dehydrogenases/reductases (SDR) family.</text>
</comment>
<evidence type="ECO:0000313" key="4">
    <source>
        <dbReference type="Proteomes" id="UP000604481"/>
    </source>
</evidence>
<dbReference type="PRINTS" id="PR00081">
    <property type="entry name" value="GDHRDH"/>
</dbReference>
<dbReference type="InterPro" id="IPR002347">
    <property type="entry name" value="SDR_fam"/>
</dbReference>
<reference evidence="3 4" key="1">
    <citation type="submission" date="2020-10" db="EMBL/GenBank/DDBJ databases">
        <title>The genome sequence of Chitinilyticum litopenaei 4Y14.</title>
        <authorList>
            <person name="Liu Y."/>
        </authorList>
    </citation>
    <scope>NUCLEOTIDE SEQUENCE [LARGE SCALE GENOMIC DNA]</scope>
    <source>
        <strain evidence="3 4">4Y14</strain>
    </source>
</reference>
<dbReference type="Pfam" id="PF13561">
    <property type="entry name" value="adh_short_C2"/>
    <property type="match status" value="1"/>
</dbReference>
<keyword evidence="2" id="KW-0560">Oxidoreductase</keyword>
<dbReference type="PANTHER" id="PTHR43477">
    <property type="entry name" value="DIHYDROANTICAPSIN 7-DEHYDROGENASE"/>
    <property type="match status" value="1"/>
</dbReference>
<dbReference type="SUPFAM" id="SSF51735">
    <property type="entry name" value="NAD(P)-binding Rossmann-fold domains"/>
    <property type="match status" value="1"/>
</dbReference>
<proteinExistence type="inferred from homology"/>
<dbReference type="InterPro" id="IPR036291">
    <property type="entry name" value="NAD(P)-bd_dom_sf"/>
</dbReference>
<dbReference type="InterPro" id="IPR051122">
    <property type="entry name" value="SDR_DHRS6-like"/>
</dbReference>
<name>A0A8J7FP39_9NEIS</name>
<evidence type="ECO:0000256" key="1">
    <source>
        <dbReference type="ARBA" id="ARBA00006484"/>
    </source>
</evidence>
<comment type="caution">
    <text evidence="3">The sequence shown here is derived from an EMBL/GenBank/DDBJ whole genome shotgun (WGS) entry which is preliminary data.</text>
</comment>
<dbReference type="AlphaFoldDB" id="A0A8J7FP39"/>